<feature type="chain" id="PRO_5011722562" evidence="5">
    <location>
        <begin position="24"/>
        <end position="955"/>
    </location>
</feature>
<evidence type="ECO:0000313" key="9">
    <source>
        <dbReference type="Proteomes" id="UP000199306"/>
    </source>
</evidence>
<dbReference type="InterPro" id="IPR008969">
    <property type="entry name" value="CarboxyPept-like_regulatory"/>
</dbReference>
<dbReference type="Gene3D" id="2.170.130.10">
    <property type="entry name" value="TonB-dependent receptor, plug domain"/>
    <property type="match status" value="1"/>
</dbReference>
<feature type="domain" description="TonB-dependent receptor-like beta-barrel" evidence="6">
    <location>
        <begin position="447"/>
        <end position="915"/>
    </location>
</feature>
<dbReference type="EMBL" id="FOXH01000001">
    <property type="protein sequence ID" value="SFP07917.1"/>
    <property type="molecule type" value="Genomic_DNA"/>
</dbReference>
<dbReference type="Gene3D" id="2.60.40.1120">
    <property type="entry name" value="Carboxypeptidase-like, regulatory domain"/>
    <property type="match status" value="1"/>
</dbReference>
<evidence type="ECO:0000256" key="2">
    <source>
        <dbReference type="ARBA" id="ARBA00023136"/>
    </source>
</evidence>
<keyword evidence="9" id="KW-1185">Reference proteome</keyword>
<evidence type="ECO:0000256" key="1">
    <source>
        <dbReference type="ARBA" id="ARBA00004442"/>
    </source>
</evidence>
<evidence type="ECO:0000256" key="5">
    <source>
        <dbReference type="SAM" id="SignalP"/>
    </source>
</evidence>
<keyword evidence="3" id="KW-0998">Cell outer membrane</keyword>
<dbReference type="Pfam" id="PF07715">
    <property type="entry name" value="Plug"/>
    <property type="match status" value="1"/>
</dbReference>
<dbReference type="RefSeq" id="WP_177219268.1">
    <property type="nucleotide sequence ID" value="NZ_FOXH01000001.1"/>
</dbReference>
<gene>
    <name evidence="8" type="ORF">SAMN04515674_101266</name>
</gene>
<dbReference type="STRING" id="1079859.SAMN04515674_101266"/>
<dbReference type="InterPro" id="IPR012910">
    <property type="entry name" value="Plug_dom"/>
</dbReference>
<dbReference type="PANTHER" id="PTHR47234">
    <property type="match status" value="1"/>
</dbReference>
<comment type="subcellular location">
    <subcellularLocation>
        <location evidence="1 4">Cell outer membrane</location>
    </subcellularLocation>
</comment>
<protein>
    <submittedName>
        <fullName evidence="8">Iron complex outermembrane recepter protein</fullName>
    </submittedName>
</protein>
<feature type="domain" description="TonB-dependent receptor plug" evidence="7">
    <location>
        <begin position="118"/>
        <end position="239"/>
    </location>
</feature>
<name>A0A1I5MF31_9BACT</name>
<proteinExistence type="inferred from homology"/>
<evidence type="ECO:0000259" key="7">
    <source>
        <dbReference type="Pfam" id="PF07715"/>
    </source>
</evidence>
<evidence type="ECO:0000313" key="8">
    <source>
        <dbReference type="EMBL" id="SFP07917.1"/>
    </source>
</evidence>
<feature type="signal peptide" evidence="5">
    <location>
        <begin position="1"/>
        <end position="23"/>
    </location>
</feature>
<evidence type="ECO:0000256" key="4">
    <source>
        <dbReference type="RuleBase" id="RU003357"/>
    </source>
</evidence>
<dbReference type="Pfam" id="PF00593">
    <property type="entry name" value="TonB_dep_Rec_b-barrel"/>
    <property type="match status" value="1"/>
</dbReference>
<dbReference type="AlphaFoldDB" id="A0A1I5MF31"/>
<evidence type="ECO:0000259" key="6">
    <source>
        <dbReference type="Pfam" id="PF00593"/>
    </source>
</evidence>
<evidence type="ECO:0000256" key="3">
    <source>
        <dbReference type="ARBA" id="ARBA00023237"/>
    </source>
</evidence>
<reference evidence="8 9" key="1">
    <citation type="submission" date="2016-10" db="EMBL/GenBank/DDBJ databases">
        <authorList>
            <person name="de Groot N.N."/>
        </authorList>
    </citation>
    <scope>NUCLEOTIDE SEQUENCE [LARGE SCALE GENOMIC DNA]</scope>
    <source>
        <strain evidence="9">E92,LMG 26720,CCM 7988</strain>
    </source>
</reference>
<organism evidence="8 9">
    <name type="scientific">Pseudarcicella hirudinis</name>
    <dbReference type="NCBI Taxonomy" id="1079859"/>
    <lineage>
        <taxon>Bacteria</taxon>
        <taxon>Pseudomonadati</taxon>
        <taxon>Bacteroidota</taxon>
        <taxon>Cytophagia</taxon>
        <taxon>Cytophagales</taxon>
        <taxon>Flectobacillaceae</taxon>
        <taxon>Pseudarcicella</taxon>
    </lineage>
</organism>
<dbReference type="SUPFAM" id="SSF49464">
    <property type="entry name" value="Carboxypeptidase regulatory domain-like"/>
    <property type="match status" value="1"/>
</dbReference>
<dbReference type="Pfam" id="PF13715">
    <property type="entry name" value="CarbopepD_reg_2"/>
    <property type="match status" value="1"/>
</dbReference>
<sequence length="955" mass="103574">MKKRLSSFLIISCFLLISFISNAQNKIITGKVLDVNEPMPAVSIVLKGTNLGTSTDESGKFKLSVPSSGGKLIFSFIGFTTKEIEIGTQTEINITMVPDVTQLAEVAVVGSRNAKRTQLDTPAPVDIINVSELASTLPQPDLAQMLKQIAPSFNALNAIGADLDSHVTPVQLRNQPPNQTLLLVNGKRRHVSALLQLYNKTGPSTSADLMTIPSAAVNKVSILRDGAAAQYGSDAIAGVMNLELKSTVNELTASYFSSIYKAGDGLTNQFMINYGLPLGNKGGFINMSGEITNRNKTSRTPDGGYSGSIYGDAYLNNQIKDEYGKIQITNPEALANPDNAALKTDEGLMKARGLSRSDFQMINGLSQMTNGTFFVNMGVPLTATSRFYAFGGLNYRNTLSGCYYRFPRQQERSNYDIYPNGFLPQLTSILADKSLAMGVQGKMGVFDVDFSNTFGSSSMDYGMVNTLNASYGNESPTTMNLGANIFNQNTTSIAFSHYFNEAFGGAVKGVNLAFGTEMRVENFTIKQGQEESYTKGTAGIFVAPSDNFNYTKNINPAVKDDKGNDIILSKKGDKLDFKNYSPNCQCFRGFAPNQAADGKRDIIAGYVDVEVDVSKKLLIAAATRFERYSDFGSVLTGKLAARYSLLDNLNLRGSVSNGFRAPSLHELYYAQTSTGFTPAGVAFDVGFYTNGSTAAKALGIPKLTQENSQNASLGIAFQPLSGFEITADAYVFTVKNKVILTGNFEGDAVGGQFKKVVGGGAAQFFTNGADVKSKGLDLVMNYTKIIGSKKYIATFAGNWNDVAFVAVHPAKLNLGTDGTLTEAQIQDLYLSRAVRASYEEGNPKQKYIASLTVLDKKWSAMARAVYYGSVTSRSAYDDGKGNYYDYDLTARTTIDVSLGYEFLKGMKLSVGGDNIFDVYPTRILPDLADNNRFGYENYQMGFQGANYYARLSFKF</sequence>
<dbReference type="InterPro" id="IPR037066">
    <property type="entry name" value="Plug_dom_sf"/>
</dbReference>
<dbReference type="SUPFAM" id="SSF56935">
    <property type="entry name" value="Porins"/>
    <property type="match status" value="1"/>
</dbReference>
<dbReference type="PANTHER" id="PTHR47234:SF3">
    <property type="entry name" value="SECRETIN_TONB SHORT N-TERMINAL DOMAIN-CONTAINING PROTEIN"/>
    <property type="match status" value="1"/>
</dbReference>
<dbReference type="Gene3D" id="2.40.170.20">
    <property type="entry name" value="TonB-dependent receptor, beta-barrel domain"/>
    <property type="match status" value="1"/>
</dbReference>
<dbReference type="InterPro" id="IPR036942">
    <property type="entry name" value="Beta-barrel_TonB_sf"/>
</dbReference>
<comment type="similarity">
    <text evidence="4">Belongs to the TonB-dependent receptor family.</text>
</comment>
<accession>A0A1I5MF31</accession>
<dbReference type="GO" id="GO:0009279">
    <property type="term" value="C:cell outer membrane"/>
    <property type="evidence" value="ECO:0007669"/>
    <property type="project" value="UniProtKB-SubCell"/>
</dbReference>
<dbReference type="InterPro" id="IPR000531">
    <property type="entry name" value="Beta-barrel_TonB"/>
</dbReference>
<keyword evidence="5" id="KW-0732">Signal</keyword>
<keyword evidence="4" id="KW-0798">TonB box</keyword>
<keyword evidence="2 4" id="KW-0472">Membrane</keyword>
<dbReference type="Proteomes" id="UP000199306">
    <property type="component" value="Unassembled WGS sequence"/>
</dbReference>